<accession>A0ABY6MJA6</accession>
<protein>
    <submittedName>
        <fullName evidence="9">AI-2E family transporter</fullName>
    </submittedName>
</protein>
<organism evidence="9 10">
    <name type="scientific">Algoriphagus halophytocola</name>
    <dbReference type="NCBI Taxonomy" id="2991499"/>
    <lineage>
        <taxon>Bacteria</taxon>
        <taxon>Pseudomonadati</taxon>
        <taxon>Bacteroidota</taxon>
        <taxon>Cytophagia</taxon>
        <taxon>Cytophagales</taxon>
        <taxon>Cyclobacteriaceae</taxon>
        <taxon>Algoriphagus</taxon>
    </lineage>
</organism>
<dbReference type="PANTHER" id="PTHR21716:SF53">
    <property type="entry name" value="PERMEASE PERM-RELATED"/>
    <property type="match status" value="1"/>
</dbReference>
<evidence type="ECO:0000313" key="10">
    <source>
        <dbReference type="Proteomes" id="UP001163156"/>
    </source>
</evidence>
<feature type="transmembrane region" description="Helical" evidence="8">
    <location>
        <begin position="29"/>
        <end position="48"/>
    </location>
</feature>
<evidence type="ECO:0000256" key="6">
    <source>
        <dbReference type="ARBA" id="ARBA00022989"/>
    </source>
</evidence>
<evidence type="ECO:0000256" key="4">
    <source>
        <dbReference type="ARBA" id="ARBA00022475"/>
    </source>
</evidence>
<evidence type="ECO:0000256" key="7">
    <source>
        <dbReference type="ARBA" id="ARBA00023136"/>
    </source>
</evidence>
<keyword evidence="6 8" id="KW-1133">Transmembrane helix</keyword>
<dbReference type="PANTHER" id="PTHR21716">
    <property type="entry name" value="TRANSMEMBRANE PROTEIN"/>
    <property type="match status" value="1"/>
</dbReference>
<dbReference type="InterPro" id="IPR002549">
    <property type="entry name" value="AI-2E-like"/>
</dbReference>
<evidence type="ECO:0000313" key="9">
    <source>
        <dbReference type="EMBL" id="UZD23569.1"/>
    </source>
</evidence>
<keyword evidence="5 8" id="KW-0812">Transmembrane</keyword>
<sequence length="390" mass="42801">MKSKDLLLIFVLLTLGSYFLVKGLVAATAFLIPLVFAAMLTLICIPLSRKLEHFGVGRGIASFLCVILSLVAFLSIFVVVSAQISNVAEKWPEAQERLKPRLEKAQNFIREKTGISTQEQMQMIYGNAESDSTASPSSSSTQASSEMITEDAKKTIGLIVMDFFGFLGNATLTFIYFFFLLFYRHKVKLSILRFFSEEKKEKAKKVMAESIQLSVDFLVGRLTLILFLAIIYSIGMSIAGLENAILIAVIASLLSLIPFIGNIIGYLLAISLSVFGGAETWSLVVVTLTYGLAQFVESYILEPYVVGKKVDLNPLVTIVIVVLGSSIWGISGMILSIPVAGIMKIIFDATDGLKPLGYALGEEDLDDPDEQGFLSKWGEQIWNKIKGKSK</sequence>
<evidence type="ECO:0000256" key="5">
    <source>
        <dbReference type="ARBA" id="ARBA00022692"/>
    </source>
</evidence>
<feature type="transmembrane region" description="Helical" evidence="8">
    <location>
        <begin position="245"/>
        <end position="269"/>
    </location>
</feature>
<name>A0ABY6MJA6_9BACT</name>
<dbReference type="Pfam" id="PF01594">
    <property type="entry name" value="AI-2E_transport"/>
    <property type="match status" value="1"/>
</dbReference>
<keyword evidence="3" id="KW-0813">Transport</keyword>
<feature type="transmembrane region" description="Helical" evidence="8">
    <location>
        <begin position="281"/>
        <end position="300"/>
    </location>
</feature>
<comment type="similarity">
    <text evidence="2">Belongs to the autoinducer-2 exporter (AI-2E) (TC 2.A.86) family.</text>
</comment>
<keyword evidence="10" id="KW-1185">Reference proteome</keyword>
<feature type="transmembrane region" description="Helical" evidence="8">
    <location>
        <begin position="312"/>
        <end position="335"/>
    </location>
</feature>
<dbReference type="Proteomes" id="UP001163156">
    <property type="component" value="Chromosome"/>
</dbReference>
<evidence type="ECO:0000256" key="8">
    <source>
        <dbReference type="SAM" id="Phobius"/>
    </source>
</evidence>
<proteinExistence type="inferred from homology"/>
<dbReference type="EMBL" id="CP110226">
    <property type="protein sequence ID" value="UZD23569.1"/>
    <property type="molecule type" value="Genomic_DNA"/>
</dbReference>
<reference evidence="9" key="1">
    <citation type="submission" date="2022-10" db="EMBL/GenBank/DDBJ databases">
        <title>Algoriphagus sp. a novel bacteria isolate from halophytes salicornia europaea.</title>
        <authorList>
            <person name="Peng Y."/>
            <person name="Jiang L."/>
            <person name="Lee J."/>
        </authorList>
    </citation>
    <scope>NUCLEOTIDE SEQUENCE</scope>
    <source>
        <strain evidence="9">TR-M5</strain>
    </source>
</reference>
<feature type="transmembrane region" description="Helical" evidence="8">
    <location>
        <begin position="218"/>
        <end position="239"/>
    </location>
</feature>
<comment type="subcellular location">
    <subcellularLocation>
        <location evidence="1">Cell membrane</location>
        <topology evidence="1">Multi-pass membrane protein</topology>
    </subcellularLocation>
</comment>
<dbReference type="RefSeq" id="WP_264810113.1">
    <property type="nucleotide sequence ID" value="NZ_CP110226.1"/>
</dbReference>
<evidence type="ECO:0000256" key="3">
    <source>
        <dbReference type="ARBA" id="ARBA00022448"/>
    </source>
</evidence>
<evidence type="ECO:0000256" key="1">
    <source>
        <dbReference type="ARBA" id="ARBA00004651"/>
    </source>
</evidence>
<keyword evidence="4" id="KW-1003">Cell membrane</keyword>
<feature type="transmembrane region" description="Helical" evidence="8">
    <location>
        <begin position="60"/>
        <end position="84"/>
    </location>
</feature>
<keyword evidence="7 8" id="KW-0472">Membrane</keyword>
<gene>
    <name evidence="9" type="ORF">OM944_03555</name>
</gene>
<evidence type="ECO:0000256" key="2">
    <source>
        <dbReference type="ARBA" id="ARBA00009773"/>
    </source>
</evidence>
<feature type="transmembrane region" description="Helical" evidence="8">
    <location>
        <begin position="163"/>
        <end position="183"/>
    </location>
</feature>